<sequence>DKLKELFIELAGKVAFLHQAQSDGCYATPCLQVLGKDVIFTLFDRGSSISTHPINIHIFPKLFLCILLETTFTQHTMLGFD</sequence>
<dbReference type="Proteomes" id="UP001194468">
    <property type="component" value="Unassembled WGS sequence"/>
</dbReference>
<feature type="non-terminal residue" evidence="2">
    <location>
        <position position="1"/>
    </location>
</feature>
<dbReference type="Pfam" id="PF17667">
    <property type="entry name" value="Pkinase_fungal"/>
    <property type="match status" value="1"/>
</dbReference>
<evidence type="ECO:0000313" key="3">
    <source>
        <dbReference type="Proteomes" id="UP001194468"/>
    </source>
</evidence>
<protein>
    <recommendedName>
        <fullName evidence="1">Fungal-type protein kinase domain-containing protein</fullName>
    </recommendedName>
</protein>
<proteinExistence type="predicted"/>
<evidence type="ECO:0000259" key="1">
    <source>
        <dbReference type="Pfam" id="PF17667"/>
    </source>
</evidence>
<dbReference type="EMBL" id="WHUW01000003">
    <property type="protein sequence ID" value="KAF8449173.1"/>
    <property type="molecule type" value="Genomic_DNA"/>
</dbReference>
<reference evidence="2" key="2">
    <citation type="journal article" date="2020" name="Nat. Commun.">
        <title>Large-scale genome sequencing of mycorrhizal fungi provides insights into the early evolution of symbiotic traits.</title>
        <authorList>
            <person name="Miyauchi S."/>
            <person name="Kiss E."/>
            <person name="Kuo A."/>
            <person name="Drula E."/>
            <person name="Kohler A."/>
            <person name="Sanchez-Garcia M."/>
            <person name="Morin E."/>
            <person name="Andreopoulos B."/>
            <person name="Barry K.W."/>
            <person name="Bonito G."/>
            <person name="Buee M."/>
            <person name="Carver A."/>
            <person name="Chen C."/>
            <person name="Cichocki N."/>
            <person name="Clum A."/>
            <person name="Culley D."/>
            <person name="Crous P.W."/>
            <person name="Fauchery L."/>
            <person name="Girlanda M."/>
            <person name="Hayes R.D."/>
            <person name="Keri Z."/>
            <person name="LaButti K."/>
            <person name="Lipzen A."/>
            <person name="Lombard V."/>
            <person name="Magnuson J."/>
            <person name="Maillard F."/>
            <person name="Murat C."/>
            <person name="Nolan M."/>
            <person name="Ohm R.A."/>
            <person name="Pangilinan J."/>
            <person name="Pereira M.F."/>
            <person name="Perotto S."/>
            <person name="Peter M."/>
            <person name="Pfister S."/>
            <person name="Riley R."/>
            <person name="Sitrit Y."/>
            <person name="Stielow J.B."/>
            <person name="Szollosi G."/>
            <person name="Zifcakova L."/>
            <person name="Stursova M."/>
            <person name="Spatafora J.W."/>
            <person name="Tedersoo L."/>
            <person name="Vaario L.M."/>
            <person name="Yamada A."/>
            <person name="Yan M."/>
            <person name="Wang P."/>
            <person name="Xu J."/>
            <person name="Bruns T."/>
            <person name="Baldrian P."/>
            <person name="Vilgalys R."/>
            <person name="Dunand C."/>
            <person name="Henrissat B."/>
            <person name="Grigoriev I.V."/>
            <person name="Hibbett D."/>
            <person name="Nagy L.G."/>
            <person name="Martin F.M."/>
        </authorList>
    </citation>
    <scope>NUCLEOTIDE SEQUENCE</scope>
    <source>
        <strain evidence="2">BED1</strain>
    </source>
</reference>
<gene>
    <name evidence="2" type="ORF">L210DRAFT_837420</name>
</gene>
<organism evidence="2 3">
    <name type="scientific">Boletus edulis BED1</name>
    <dbReference type="NCBI Taxonomy" id="1328754"/>
    <lineage>
        <taxon>Eukaryota</taxon>
        <taxon>Fungi</taxon>
        <taxon>Dikarya</taxon>
        <taxon>Basidiomycota</taxon>
        <taxon>Agaricomycotina</taxon>
        <taxon>Agaricomycetes</taxon>
        <taxon>Agaricomycetidae</taxon>
        <taxon>Boletales</taxon>
        <taxon>Boletineae</taxon>
        <taxon>Boletaceae</taxon>
        <taxon>Boletoideae</taxon>
        <taxon>Boletus</taxon>
    </lineage>
</organism>
<accession>A0AAD4GKG2</accession>
<comment type="caution">
    <text evidence="2">The sequence shown here is derived from an EMBL/GenBank/DDBJ whole genome shotgun (WGS) entry which is preliminary data.</text>
</comment>
<dbReference type="InterPro" id="IPR040976">
    <property type="entry name" value="Pkinase_fungal"/>
</dbReference>
<feature type="non-terminal residue" evidence="2">
    <location>
        <position position="81"/>
    </location>
</feature>
<evidence type="ECO:0000313" key="2">
    <source>
        <dbReference type="EMBL" id="KAF8449173.1"/>
    </source>
</evidence>
<reference evidence="2" key="1">
    <citation type="submission" date="2019-10" db="EMBL/GenBank/DDBJ databases">
        <authorList>
            <consortium name="DOE Joint Genome Institute"/>
            <person name="Kuo A."/>
            <person name="Miyauchi S."/>
            <person name="Kiss E."/>
            <person name="Drula E."/>
            <person name="Kohler A."/>
            <person name="Sanchez-Garcia M."/>
            <person name="Andreopoulos B."/>
            <person name="Barry K.W."/>
            <person name="Bonito G."/>
            <person name="Buee M."/>
            <person name="Carver A."/>
            <person name="Chen C."/>
            <person name="Cichocki N."/>
            <person name="Clum A."/>
            <person name="Culley D."/>
            <person name="Crous P.W."/>
            <person name="Fauchery L."/>
            <person name="Girlanda M."/>
            <person name="Hayes R."/>
            <person name="Keri Z."/>
            <person name="LaButti K."/>
            <person name="Lipzen A."/>
            <person name="Lombard V."/>
            <person name="Magnuson J."/>
            <person name="Maillard F."/>
            <person name="Morin E."/>
            <person name="Murat C."/>
            <person name="Nolan M."/>
            <person name="Ohm R."/>
            <person name="Pangilinan J."/>
            <person name="Pereira M."/>
            <person name="Perotto S."/>
            <person name="Peter M."/>
            <person name="Riley R."/>
            <person name="Sitrit Y."/>
            <person name="Stielow B."/>
            <person name="Szollosi G."/>
            <person name="Zifcakova L."/>
            <person name="Stursova M."/>
            <person name="Spatafora J.W."/>
            <person name="Tedersoo L."/>
            <person name="Vaario L.-M."/>
            <person name="Yamada A."/>
            <person name="Yan M."/>
            <person name="Wang P."/>
            <person name="Xu J."/>
            <person name="Bruns T."/>
            <person name="Baldrian P."/>
            <person name="Vilgalys R."/>
            <person name="Henrissat B."/>
            <person name="Grigoriev I.V."/>
            <person name="Hibbett D."/>
            <person name="Nagy L.G."/>
            <person name="Martin F.M."/>
        </authorList>
    </citation>
    <scope>NUCLEOTIDE SEQUENCE</scope>
    <source>
        <strain evidence="2">BED1</strain>
    </source>
</reference>
<feature type="domain" description="Fungal-type protein kinase" evidence="1">
    <location>
        <begin position="2"/>
        <end position="81"/>
    </location>
</feature>
<dbReference type="AlphaFoldDB" id="A0AAD4GKG2"/>
<keyword evidence="3" id="KW-1185">Reference proteome</keyword>
<name>A0AAD4GKG2_BOLED</name>